<reference evidence="10" key="1">
    <citation type="journal article" date="2020" name="Stud. Mycol.">
        <title>101 Dothideomycetes genomes: a test case for predicting lifestyles and emergence of pathogens.</title>
        <authorList>
            <person name="Haridas S."/>
            <person name="Albert R."/>
            <person name="Binder M."/>
            <person name="Bloem J."/>
            <person name="Labutti K."/>
            <person name="Salamov A."/>
            <person name="Andreopoulos B."/>
            <person name="Baker S."/>
            <person name="Barry K."/>
            <person name="Bills G."/>
            <person name="Bluhm B."/>
            <person name="Cannon C."/>
            <person name="Castanera R."/>
            <person name="Culley D."/>
            <person name="Daum C."/>
            <person name="Ezra D."/>
            <person name="Gonzalez J."/>
            <person name="Henrissat B."/>
            <person name="Kuo A."/>
            <person name="Liang C."/>
            <person name="Lipzen A."/>
            <person name="Lutzoni F."/>
            <person name="Magnuson J."/>
            <person name="Mondo S."/>
            <person name="Nolan M."/>
            <person name="Ohm R."/>
            <person name="Pangilinan J."/>
            <person name="Park H.-J."/>
            <person name="Ramirez L."/>
            <person name="Alfaro M."/>
            <person name="Sun H."/>
            <person name="Tritt A."/>
            <person name="Yoshinaga Y."/>
            <person name="Zwiers L.-H."/>
            <person name="Turgeon B."/>
            <person name="Goodwin S."/>
            <person name="Spatafora J."/>
            <person name="Crous P."/>
            <person name="Grigoriev I."/>
        </authorList>
    </citation>
    <scope>NUCLEOTIDE SEQUENCE</scope>
    <source>
        <strain evidence="10">CBS 121167</strain>
    </source>
</reference>
<feature type="region of interest" description="Disordered" evidence="9">
    <location>
        <begin position="62"/>
        <end position="118"/>
    </location>
</feature>
<dbReference type="GeneID" id="54303220"/>
<feature type="compositionally biased region" description="Acidic residues" evidence="9">
    <location>
        <begin position="303"/>
        <end position="322"/>
    </location>
</feature>
<dbReference type="Proteomes" id="UP000799438">
    <property type="component" value="Unassembled WGS sequence"/>
</dbReference>
<dbReference type="Gene3D" id="1.10.10.1460">
    <property type="match status" value="1"/>
</dbReference>
<dbReference type="GO" id="GO:0000727">
    <property type="term" value="P:double-strand break repair via break-induced replication"/>
    <property type="evidence" value="ECO:0007669"/>
    <property type="project" value="TreeGrafter"/>
</dbReference>
<dbReference type="GO" id="GO:0031261">
    <property type="term" value="C:DNA replication preinitiation complex"/>
    <property type="evidence" value="ECO:0007669"/>
    <property type="project" value="TreeGrafter"/>
</dbReference>
<dbReference type="InterPro" id="IPR040203">
    <property type="entry name" value="Sld2"/>
</dbReference>
<evidence type="ECO:0000256" key="8">
    <source>
        <dbReference type="RuleBase" id="RU367067"/>
    </source>
</evidence>
<keyword evidence="11" id="KW-1185">Reference proteome</keyword>
<proteinExistence type="inferred from homology"/>
<evidence type="ECO:0000256" key="3">
    <source>
        <dbReference type="ARBA" id="ARBA00018363"/>
    </source>
</evidence>
<sequence length="536" mass="59310">MATVTMTANSDLSTRCGAVRAELKTWEKQFAAANGGRKAGRGDIKVNASIASKYKEYNKLRDILDGKTKAPSKPDQPASPKRKASATLPTSETPTKKVKTASSIPVATPTRHSANRPSVQEKLLSASKLFSPSHAKLMLGPTPQKDGIVLGIFDLLPTESPSKPRTVLGDIEANTLRTPQKATSSYTDDELLQSGRLFSRTPVSEGKRNFLDQFATPMKRKRGDEQGTPSSRGQATPMFLRRDFRTLETVAEDVPLSPKPRKPRSFIRSFSTILQERKKEMEKDKKKEQEELQRQEAQRQQEEPDYDDDEEALRELEAEAEDLPMPKRKATDVLVADSQATMKLGADGENLSDTDEASDAENDGQQPRKAWKKRGQKRQTKRVIMRPVRTRPQSQPSAAPAASDGDDESAEEGDEVHDDETSVVPETQLQHATRLDQDDESDSATIPDGEELDHGSDYDDEAQASKKKPQTKPETTTTVKSKTNGAQKEENKEENIVKKAARKIGATAHANFRRLKIKNKNSRAGGGGGRWGRSRR</sequence>
<evidence type="ECO:0000256" key="6">
    <source>
        <dbReference type="ARBA" id="ARBA00023306"/>
    </source>
</evidence>
<evidence type="ECO:0000256" key="9">
    <source>
        <dbReference type="SAM" id="MobiDB-lite"/>
    </source>
</evidence>
<feature type="compositionally biased region" description="Basic and acidic residues" evidence="9">
    <location>
        <begin position="275"/>
        <end position="302"/>
    </location>
</feature>
<organism evidence="10 11">
    <name type="scientific">Aplosporella prunicola CBS 121167</name>
    <dbReference type="NCBI Taxonomy" id="1176127"/>
    <lineage>
        <taxon>Eukaryota</taxon>
        <taxon>Fungi</taxon>
        <taxon>Dikarya</taxon>
        <taxon>Ascomycota</taxon>
        <taxon>Pezizomycotina</taxon>
        <taxon>Dothideomycetes</taxon>
        <taxon>Dothideomycetes incertae sedis</taxon>
        <taxon>Botryosphaeriales</taxon>
        <taxon>Aplosporellaceae</taxon>
        <taxon>Aplosporella</taxon>
    </lineage>
</organism>
<feature type="region of interest" description="Disordered" evidence="9">
    <location>
        <begin position="251"/>
        <end position="497"/>
    </location>
</feature>
<dbReference type="Pfam" id="PF11719">
    <property type="entry name" value="Drc1-Sld2"/>
    <property type="match status" value="1"/>
</dbReference>
<dbReference type="PANTHER" id="PTHR28124">
    <property type="entry name" value="DNA REPLICATION REGULATOR SLD2"/>
    <property type="match status" value="1"/>
</dbReference>
<keyword evidence="5 8" id="KW-0539">Nucleus</keyword>
<feature type="region of interest" description="Disordered" evidence="9">
    <location>
        <begin position="210"/>
        <end position="238"/>
    </location>
</feature>
<name>A0A6A6BCG5_9PEZI</name>
<evidence type="ECO:0000313" key="10">
    <source>
        <dbReference type="EMBL" id="KAF2141889.1"/>
    </source>
</evidence>
<comment type="function">
    <text evidence="7 8">Has a role in the initiation of DNA replication. Required at S-phase checkpoint.</text>
</comment>
<evidence type="ECO:0000256" key="4">
    <source>
        <dbReference type="ARBA" id="ARBA00022705"/>
    </source>
</evidence>
<evidence type="ECO:0000313" key="11">
    <source>
        <dbReference type="Proteomes" id="UP000799438"/>
    </source>
</evidence>
<evidence type="ECO:0000256" key="1">
    <source>
        <dbReference type="ARBA" id="ARBA00004123"/>
    </source>
</evidence>
<dbReference type="GO" id="GO:0003688">
    <property type="term" value="F:DNA replication origin binding"/>
    <property type="evidence" value="ECO:0007669"/>
    <property type="project" value="TreeGrafter"/>
</dbReference>
<feature type="compositionally biased region" description="Acidic residues" evidence="9">
    <location>
        <begin position="350"/>
        <end position="362"/>
    </location>
</feature>
<feature type="compositionally biased region" description="Basic residues" evidence="9">
    <location>
        <begin position="511"/>
        <end position="521"/>
    </location>
</feature>
<keyword evidence="4 8" id="KW-0235">DNA replication</keyword>
<feature type="region of interest" description="Disordered" evidence="9">
    <location>
        <begin position="511"/>
        <end position="536"/>
    </location>
</feature>
<comment type="subcellular location">
    <subcellularLocation>
        <location evidence="1 8">Nucleus</location>
    </subcellularLocation>
</comment>
<dbReference type="FunFam" id="1.10.10.1460:FF:000001">
    <property type="entry name" value="DNA replication regulator Sld2"/>
    <property type="match status" value="1"/>
</dbReference>
<dbReference type="EMBL" id="ML995486">
    <property type="protein sequence ID" value="KAF2141889.1"/>
    <property type="molecule type" value="Genomic_DNA"/>
</dbReference>
<dbReference type="PANTHER" id="PTHR28124:SF1">
    <property type="entry name" value="DNA REPLICATION REGULATOR SLD2"/>
    <property type="match status" value="1"/>
</dbReference>
<gene>
    <name evidence="10" type="ORF">K452DRAFT_351345</name>
</gene>
<evidence type="ECO:0000256" key="7">
    <source>
        <dbReference type="ARBA" id="ARBA00025253"/>
    </source>
</evidence>
<feature type="compositionally biased region" description="Acidic residues" evidence="9">
    <location>
        <begin position="404"/>
        <end position="418"/>
    </location>
</feature>
<feature type="compositionally biased region" description="Basic residues" evidence="9">
    <location>
        <begin position="369"/>
        <end position="384"/>
    </location>
</feature>
<dbReference type="GO" id="GO:0006270">
    <property type="term" value="P:DNA replication initiation"/>
    <property type="evidence" value="ECO:0007669"/>
    <property type="project" value="UniProtKB-UniRule"/>
</dbReference>
<protein>
    <recommendedName>
        <fullName evidence="3 8">DNA replication regulator SLD2</fullName>
    </recommendedName>
</protein>
<evidence type="ECO:0000256" key="2">
    <source>
        <dbReference type="ARBA" id="ARBA00007276"/>
    </source>
</evidence>
<accession>A0A6A6BCG5</accession>
<dbReference type="AlphaFoldDB" id="A0A6A6BCG5"/>
<feature type="compositionally biased region" description="Gly residues" evidence="9">
    <location>
        <begin position="524"/>
        <end position="536"/>
    </location>
</feature>
<feature type="compositionally biased region" description="Basic and acidic residues" evidence="9">
    <location>
        <begin position="487"/>
        <end position="497"/>
    </location>
</feature>
<dbReference type="InterPro" id="IPR021110">
    <property type="entry name" value="DNA_rep_checkpnt_protein"/>
</dbReference>
<evidence type="ECO:0000256" key="5">
    <source>
        <dbReference type="ARBA" id="ARBA00023242"/>
    </source>
</evidence>
<feature type="compositionally biased region" description="Low complexity" evidence="9">
    <location>
        <begin position="393"/>
        <end position="403"/>
    </location>
</feature>
<dbReference type="RefSeq" id="XP_033397601.1">
    <property type="nucleotide sequence ID" value="XM_033545712.1"/>
</dbReference>
<dbReference type="GO" id="GO:1902977">
    <property type="term" value="P:mitotic DNA replication preinitiation complex assembly"/>
    <property type="evidence" value="ECO:0007669"/>
    <property type="project" value="TreeGrafter"/>
</dbReference>
<comment type="similarity">
    <text evidence="2 8">Belongs to the SLD2 family.</text>
</comment>
<feature type="compositionally biased region" description="Polar residues" evidence="9">
    <location>
        <begin position="100"/>
        <end position="118"/>
    </location>
</feature>
<dbReference type="OrthoDB" id="8775810at2759"/>
<dbReference type="GO" id="GO:0003697">
    <property type="term" value="F:single-stranded DNA binding"/>
    <property type="evidence" value="ECO:0007669"/>
    <property type="project" value="TreeGrafter"/>
</dbReference>
<feature type="compositionally biased region" description="Low complexity" evidence="9">
    <location>
        <begin position="472"/>
        <end position="483"/>
    </location>
</feature>
<keyword evidence="6 8" id="KW-0131">Cell cycle</keyword>